<organism evidence="1 2">
    <name type="scientific">Cryomyces antarcticus</name>
    <dbReference type="NCBI Taxonomy" id="329879"/>
    <lineage>
        <taxon>Eukaryota</taxon>
        <taxon>Fungi</taxon>
        <taxon>Dikarya</taxon>
        <taxon>Ascomycota</taxon>
        <taxon>Pezizomycotina</taxon>
        <taxon>Dothideomycetes</taxon>
        <taxon>Dothideomycetes incertae sedis</taxon>
        <taxon>Cryomyces</taxon>
    </lineage>
</organism>
<name>A0ABR0LHI1_9PEZI</name>
<dbReference type="EMBL" id="JAVRRA010020968">
    <property type="protein sequence ID" value="KAK5157209.1"/>
    <property type="molecule type" value="Genomic_DNA"/>
</dbReference>
<evidence type="ECO:0000313" key="1">
    <source>
        <dbReference type="EMBL" id="KAK5157209.1"/>
    </source>
</evidence>
<evidence type="ECO:0008006" key="3">
    <source>
        <dbReference type="Google" id="ProtNLM"/>
    </source>
</evidence>
<feature type="non-terminal residue" evidence="1">
    <location>
        <position position="58"/>
    </location>
</feature>
<proteinExistence type="predicted"/>
<keyword evidence="2" id="KW-1185">Reference proteome</keyword>
<sequence>MGKQKLDQYWDKMTTETPFYIAATILNPSLKLAYFEDKWRRFPDWHKRAKQQMEKLFK</sequence>
<dbReference type="Proteomes" id="UP001357485">
    <property type="component" value="Unassembled WGS sequence"/>
</dbReference>
<accession>A0ABR0LHI1</accession>
<gene>
    <name evidence="1" type="ORF">LTR16_012490</name>
</gene>
<protein>
    <recommendedName>
        <fullName evidence="3">hAT-like transposase RNase-H fold domain-containing protein</fullName>
    </recommendedName>
</protein>
<comment type="caution">
    <text evidence="1">The sequence shown here is derived from an EMBL/GenBank/DDBJ whole genome shotgun (WGS) entry which is preliminary data.</text>
</comment>
<reference evidence="1 2" key="1">
    <citation type="submission" date="2023-08" db="EMBL/GenBank/DDBJ databases">
        <title>Black Yeasts Isolated from many extreme environments.</title>
        <authorList>
            <person name="Coleine C."/>
            <person name="Stajich J.E."/>
            <person name="Selbmann L."/>
        </authorList>
    </citation>
    <scope>NUCLEOTIDE SEQUENCE [LARGE SCALE GENOMIC DNA]</scope>
    <source>
        <strain evidence="1 2">CCFEE 536</strain>
    </source>
</reference>
<evidence type="ECO:0000313" key="2">
    <source>
        <dbReference type="Proteomes" id="UP001357485"/>
    </source>
</evidence>